<dbReference type="Proteomes" id="UP001168524">
    <property type="component" value="Unassembled WGS sequence"/>
</dbReference>
<sequence>MKTSHIVIIVYLVIGLLFAIYGNFWGDYDYKGFAYNLGRGLVWPTIIFPSLGKVIGGIVIIAIVGYITLFSKK</sequence>
<gene>
    <name evidence="2" type="ORF">QTA56_14085</name>
</gene>
<keyword evidence="1" id="KW-1133">Transmembrane helix</keyword>
<evidence type="ECO:0000313" key="2">
    <source>
        <dbReference type="EMBL" id="MDN0015350.1"/>
    </source>
</evidence>
<keyword evidence="1" id="KW-0812">Transmembrane</keyword>
<feature type="transmembrane region" description="Helical" evidence="1">
    <location>
        <begin position="7"/>
        <end position="26"/>
    </location>
</feature>
<keyword evidence="1" id="KW-0472">Membrane</keyword>
<proteinExistence type="predicted"/>
<name>A0ABT7WRP4_9GAMM</name>
<evidence type="ECO:0000313" key="3">
    <source>
        <dbReference type="Proteomes" id="UP001168524"/>
    </source>
</evidence>
<keyword evidence="3" id="KW-1185">Reference proteome</keyword>
<accession>A0ABT7WRP4</accession>
<protein>
    <recommendedName>
        <fullName evidence="4">DUF3995 domain-containing protein</fullName>
    </recommendedName>
</protein>
<reference evidence="2" key="1">
    <citation type="submission" date="2023-06" db="EMBL/GenBank/DDBJ databases">
        <title>Two novel species of Acinetobacter isolated from motorbike repairing workshop in Vietnam.</title>
        <authorList>
            <person name="Le N.T.T."/>
        </authorList>
    </citation>
    <scope>NUCLEOTIDE SEQUENCE</scope>
    <source>
        <strain evidence="2">VNH17</strain>
    </source>
</reference>
<dbReference type="EMBL" id="JAUDZE010000008">
    <property type="protein sequence ID" value="MDN0015350.1"/>
    <property type="molecule type" value="Genomic_DNA"/>
</dbReference>
<organism evidence="2 3">
    <name type="scientific">Acinetobacter thutiue</name>
    <dbReference type="NCBI Taxonomy" id="2998078"/>
    <lineage>
        <taxon>Bacteria</taxon>
        <taxon>Pseudomonadati</taxon>
        <taxon>Pseudomonadota</taxon>
        <taxon>Gammaproteobacteria</taxon>
        <taxon>Moraxellales</taxon>
        <taxon>Moraxellaceae</taxon>
        <taxon>Acinetobacter</taxon>
    </lineage>
</organism>
<evidence type="ECO:0008006" key="4">
    <source>
        <dbReference type="Google" id="ProtNLM"/>
    </source>
</evidence>
<feature type="transmembrane region" description="Helical" evidence="1">
    <location>
        <begin position="46"/>
        <end position="69"/>
    </location>
</feature>
<evidence type="ECO:0000256" key="1">
    <source>
        <dbReference type="SAM" id="Phobius"/>
    </source>
</evidence>
<dbReference type="RefSeq" id="WP_267981641.1">
    <property type="nucleotide sequence ID" value="NZ_JAPQKF010000008.1"/>
</dbReference>
<comment type="caution">
    <text evidence="2">The sequence shown here is derived from an EMBL/GenBank/DDBJ whole genome shotgun (WGS) entry which is preliminary data.</text>
</comment>